<feature type="region of interest" description="Disordered" evidence="1">
    <location>
        <begin position="15"/>
        <end position="34"/>
    </location>
</feature>
<dbReference type="Proteomes" id="UP000053236">
    <property type="component" value="Unassembled WGS sequence"/>
</dbReference>
<gene>
    <name evidence="2" type="ORF">L915_11973</name>
</gene>
<sequence length="166" mass="18079">MSSVNVDIFSTSLGTGYDPGDDAAPQGVPHDRGAHRARRAELEEAVPQLDSRAANQHSPERRLRLHDACVPGANENVHREAVGLEEMFHPVDYLYSLLLIHNQVPDLEHKCAQLYLQLDLLLHLEHFAPRSVASPHSVDQLPVVPPLAVAQPSAVSPPAVSQPHAA</sequence>
<protein>
    <submittedName>
        <fullName evidence="2">Uncharacterized protein</fullName>
    </submittedName>
</protein>
<name>W2GKB5_PHYNI</name>
<evidence type="ECO:0000313" key="2">
    <source>
        <dbReference type="EMBL" id="ETK82681.1"/>
    </source>
</evidence>
<dbReference type="VEuPathDB" id="FungiDB:PPTG_13056"/>
<organism evidence="2">
    <name type="scientific">Phytophthora nicotianae</name>
    <name type="common">Potato buckeye rot agent</name>
    <name type="synonym">Phytophthora parasitica</name>
    <dbReference type="NCBI Taxonomy" id="4792"/>
    <lineage>
        <taxon>Eukaryota</taxon>
        <taxon>Sar</taxon>
        <taxon>Stramenopiles</taxon>
        <taxon>Oomycota</taxon>
        <taxon>Peronosporomycetes</taxon>
        <taxon>Peronosporales</taxon>
        <taxon>Peronosporaceae</taxon>
        <taxon>Phytophthora</taxon>
    </lineage>
</organism>
<evidence type="ECO:0000256" key="1">
    <source>
        <dbReference type="SAM" id="MobiDB-lite"/>
    </source>
</evidence>
<accession>W2GKB5</accession>
<reference evidence="2" key="1">
    <citation type="submission" date="2013-11" db="EMBL/GenBank/DDBJ databases">
        <title>The Genome Sequence of Phytophthora parasitica CJ02B3.</title>
        <authorList>
            <consortium name="The Broad Institute Genomics Platform"/>
            <person name="Russ C."/>
            <person name="Tyler B."/>
            <person name="Panabieres F."/>
            <person name="Shan W."/>
            <person name="Tripathy S."/>
            <person name="Grunwald N."/>
            <person name="Machado M."/>
            <person name="Johnson C.S."/>
            <person name="Arredondo F."/>
            <person name="Hong C."/>
            <person name="Coffey M."/>
            <person name="Young S.K."/>
            <person name="Zeng Q."/>
            <person name="Gargeya S."/>
            <person name="Fitzgerald M."/>
            <person name="Abouelleil A."/>
            <person name="Alvarado L."/>
            <person name="Chapman S.B."/>
            <person name="Gainer-Dewar J."/>
            <person name="Goldberg J."/>
            <person name="Griggs A."/>
            <person name="Gujja S."/>
            <person name="Hansen M."/>
            <person name="Howarth C."/>
            <person name="Imamovic A."/>
            <person name="Ireland A."/>
            <person name="Larimer J."/>
            <person name="McCowan C."/>
            <person name="Murphy C."/>
            <person name="Pearson M."/>
            <person name="Poon T.W."/>
            <person name="Priest M."/>
            <person name="Roberts A."/>
            <person name="Saif S."/>
            <person name="Shea T."/>
            <person name="Sykes S."/>
            <person name="Wortman J."/>
            <person name="Nusbaum C."/>
            <person name="Birren B."/>
        </authorList>
    </citation>
    <scope>NUCLEOTIDE SEQUENCE [LARGE SCALE GENOMIC DNA]</scope>
    <source>
        <strain evidence="2">CJ02B3</strain>
    </source>
</reference>
<proteinExistence type="predicted"/>
<dbReference type="AlphaFoldDB" id="W2GKB5"/>
<dbReference type="EMBL" id="KI687171">
    <property type="protein sequence ID" value="ETK82681.1"/>
    <property type="molecule type" value="Genomic_DNA"/>
</dbReference>